<dbReference type="InterPro" id="IPR036291">
    <property type="entry name" value="NAD(P)-bd_dom_sf"/>
</dbReference>
<dbReference type="InterPro" id="IPR008927">
    <property type="entry name" value="6-PGluconate_DH-like_C_sf"/>
</dbReference>
<dbReference type="RefSeq" id="WP_205362962.1">
    <property type="nucleotide sequence ID" value="NZ_JADKYB010000027.1"/>
</dbReference>
<keyword evidence="4" id="KW-0732">Signal</keyword>
<dbReference type="SUPFAM" id="SSF51735">
    <property type="entry name" value="NAD(P)-binding Rossmann-fold domains"/>
    <property type="match status" value="1"/>
</dbReference>
<dbReference type="PANTHER" id="PTHR43580">
    <property type="entry name" value="OXIDOREDUCTASE GLYR1-RELATED"/>
    <property type="match status" value="1"/>
</dbReference>
<dbReference type="InterPro" id="IPR015815">
    <property type="entry name" value="HIBADH-related"/>
</dbReference>
<dbReference type="Proteomes" id="UP000749040">
    <property type="component" value="Unassembled WGS sequence"/>
</dbReference>
<feature type="signal peptide" evidence="4">
    <location>
        <begin position="1"/>
        <end position="24"/>
    </location>
</feature>
<feature type="domain" description="6-phosphogluconate dehydrogenase NADP-binding" evidence="5">
    <location>
        <begin position="10"/>
        <end position="166"/>
    </location>
</feature>
<gene>
    <name evidence="7" type="ORF">ITX44_34755</name>
</gene>
<evidence type="ECO:0000256" key="2">
    <source>
        <dbReference type="ARBA" id="ARBA00023002"/>
    </source>
</evidence>
<reference evidence="7 8" key="1">
    <citation type="submission" date="2021-01" db="EMBL/GenBank/DDBJ databases">
        <title>Streptomyces acididurans sp. nov., isolated from a peat swamp forest soil.</title>
        <authorList>
            <person name="Chantavorakit T."/>
            <person name="Duangmal K."/>
        </authorList>
    </citation>
    <scope>NUCLEOTIDE SEQUENCE [LARGE SCALE GENOMIC DNA]</scope>
    <source>
        <strain evidence="7 8">KK5PA1</strain>
    </source>
</reference>
<keyword evidence="2" id="KW-0560">Oxidoreductase</keyword>
<feature type="domain" description="3-hydroxyisobutyrate dehydrogenase-like NAD-binding" evidence="6">
    <location>
        <begin position="172"/>
        <end position="288"/>
    </location>
</feature>
<accession>A0ABS2U202</accession>
<dbReference type="InterPro" id="IPR006115">
    <property type="entry name" value="6PGDH_NADP-bd"/>
</dbReference>
<dbReference type="InterPro" id="IPR029154">
    <property type="entry name" value="HIBADH-like_NADP-bd"/>
</dbReference>
<evidence type="ECO:0000313" key="8">
    <source>
        <dbReference type="Proteomes" id="UP000749040"/>
    </source>
</evidence>
<protein>
    <submittedName>
        <fullName evidence="7">NAD(P)-dependent oxidoreductase</fullName>
    </submittedName>
</protein>
<evidence type="ECO:0000259" key="5">
    <source>
        <dbReference type="Pfam" id="PF03446"/>
    </source>
</evidence>
<dbReference type="Gene3D" id="3.40.50.720">
    <property type="entry name" value="NAD(P)-binding Rossmann-like Domain"/>
    <property type="match status" value="1"/>
</dbReference>
<evidence type="ECO:0000256" key="3">
    <source>
        <dbReference type="ARBA" id="ARBA00023027"/>
    </source>
</evidence>
<evidence type="ECO:0000256" key="4">
    <source>
        <dbReference type="SAM" id="SignalP"/>
    </source>
</evidence>
<evidence type="ECO:0000313" key="7">
    <source>
        <dbReference type="EMBL" id="MBM9509627.1"/>
    </source>
</evidence>
<sequence>MTSSTSTPLTVAVLGTGLMGAAMARNLAAAGHRVRAWNRTAARAEPLAKDGVTVAADPAEAVRDADAVITMLLDSPQVTEVMRAAAPALREGAVWAQMSTVGQEAQAALAALAGEFGVLYLDAPVLGTKSVAESGQLTVLAAGPAAARPVAQPLFDAVGRTTLWLGEDGGQGPASALKLVVNAWVLNVTHGAAEVMALAKGLGADPDRFFEAIDGGTLDLPYLHIKAGAIREGDYTPSFTVEAAWKDARLIVEAGRRAGIQLDVTAAGAERFRRAAEAGHADQDMAASYFASFDGDDSGR</sequence>
<dbReference type="SUPFAM" id="SSF48179">
    <property type="entry name" value="6-phosphogluconate dehydrogenase C-terminal domain-like"/>
    <property type="match status" value="1"/>
</dbReference>
<comment type="similarity">
    <text evidence="1">Belongs to the HIBADH-related family.</text>
</comment>
<dbReference type="PIRSF" id="PIRSF000103">
    <property type="entry name" value="HIBADH"/>
    <property type="match status" value="1"/>
</dbReference>
<organism evidence="7 8">
    <name type="scientific">Actinacidiphila acididurans</name>
    <dbReference type="NCBI Taxonomy" id="2784346"/>
    <lineage>
        <taxon>Bacteria</taxon>
        <taxon>Bacillati</taxon>
        <taxon>Actinomycetota</taxon>
        <taxon>Actinomycetes</taxon>
        <taxon>Kitasatosporales</taxon>
        <taxon>Streptomycetaceae</taxon>
        <taxon>Actinacidiphila</taxon>
    </lineage>
</organism>
<dbReference type="Pfam" id="PF14833">
    <property type="entry name" value="NAD_binding_11"/>
    <property type="match status" value="1"/>
</dbReference>
<dbReference type="Pfam" id="PF03446">
    <property type="entry name" value="NAD_binding_2"/>
    <property type="match status" value="1"/>
</dbReference>
<comment type="caution">
    <text evidence="7">The sequence shown here is derived from an EMBL/GenBank/DDBJ whole genome shotgun (WGS) entry which is preliminary data.</text>
</comment>
<dbReference type="PANTHER" id="PTHR43580:SF2">
    <property type="entry name" value="CYTOKINE-LIKE NUCLEAR FACTOR N-PAC"/>
    <property type="match status" value="1"/>
</dbReference>
<feature type="chain" id="PRO_5046227894" evidence="4">
    <location>
        <begin position="25"/>
        <end position="300"/>
    </location>
</feature>
<proteinExistence type="inferred from homology"/>
<name>A0ABS2U202_9ACTN</name>
<evidence type="ECO:0000259" key="6">
    <source>
        <dbReference type="Pfam" id="PF14833"/>
    </source>
</evidence>
<keyword evidence="3" id="KW-0520">NAD</keyword>
<keyword evidence="8" id="KW-1185">Reference proteome</keyword>
<evidence type="ECO:0000256" key="1">
    <source>
        <dbReference type="ARBA" id="ARBA00009080"/>
    </source>
</evidence>
<dbReference type="EMBL" id="JADKYB010000027">
    <property type="protein sequence ID" value="MBM9509627.1"/>
    <property type="molecule type" value="Genomic_DNA"/>
</dbReference>
<dbReference type="Gene3D" id="1.10.1040.10">
    <property type="entry name" value="N-(1-d-carboxylethyl)-l-norvaline Dehydrogenase, domain 2"/>
    <property type="match status" value="1"/>
</dbReference>
<dbReference type="InterPro" id="IPR051265">
    <property type="entry name" value="HIBADH-related_NP60_sf"/>
</dbReference>
<dbReference type="InterPro" id="IPR013328">
    <property type="entry name" value="6PGD_dom2"/>
</dbReference>